<keyword evidence="4 7" id="KW-0812">Transmembrane</keyword>
<evidence type="ECO:0000256" key="5">
    <source>
        <dbReference type="ARBA" id="ARBA00022989"/>
    </source>
</evidence>
<feature type="compositionally biased region" description="Basic and acidic residues" evidence="8">
    <location>
        <begin position="280"/>
        <end position="290"/>
    </location>
</feature>
<dbReference type="EMBL" id="CP097463">
    <property type="protein sequence ID" value="WAX56847.1"/>
    <property type="molecule type" value="Genomic_DNA"/>
</dbReference>
<gene>
    <name evidence="7 9" type="primary">lgt</name>
    <name evidence="9" type="ORF">M6B22_20315</name>
</gene>
<sequence length="320" mass="35259">MQHLAELPSPSRSVWHLGPLPVRAYALCIIAGILLALWLTTRRWRERGGGDDDIWDIAGWAILFGIIGGRLYHVVSDPELYFGAGKHPLNALKIWDGGLGIWGAIALGTLGAWIGCRRKGVSLIVFADAAAPGVIFAQGLGRWGNWFNNELYGGPTSLPWKLQIHDIDVVTGHAQPCTFGHLGQLVCGYYQPTFLYESLWDLALGFLLLYLDRRLRLGHGNVMAMYVMGYTLGRVWIEALRTDHANHILGLRLNVWTSLIVFALALAWFLRHGGLHATRDASPYRDRPPGDRSPPVDGSPPAEDRDEITEGVETGGGPDD</sequence>
<comment type="pathway">
    <text evidence="7">Protein modification; lipoprotein biosynthesis (diacylglyceryl transfer).</text>
</comment>
<dbReference type="EC" id="2.5.1.145" evidence="7"/>
<feature type="transmembrane region" description="Helical" evidence="7">
    <location>
        <begin position="53"/>
        <end position="74"/>
    </location>
</feature>
<feature type="transmembrane region" description="Helical" evidence="7">
    <location>
        <begin position="218"/>
        <end position="237"/>
    </location>
</feature>
<evidence type="ECO:0000256" key="1">
    <source>
        <dbReference type="ARBA" id="ARBA00007150"/>
    </source>
</evidence>
<comment type="function">
    <text evidence="7">Catalyzes the transfer of the diacylglyceryl group from phosphatidylglycerol to the sulfhydryl group of the N-terminal cysteine of a prolipoprotein, the first step in the formation of mature lipoproteins.</text>
</comment>
<dbReference type="Pfam" id="PF01790">
    <property type="entry name" value="LGT"/>
    <property type="match status" value="1"/>
</dbReference>
<evidence type="ECO:0000256" key="2">
    <source>
        <dbReference type="ARBA" id="ARBA00022475"/>
    </source>
</evidence>
<dbReference type="PANTHER" id="PTHR30589:SF0">
    <property type="entry name" value="PHOSPHATIDYLGLYCEROL--PROLIPOPROTEIN DIACYLGLYCERYL TRANSFERASE"/>
    <property type="match status" value="1"/>
</dbReference>
<accession>A0ABY7JWB1</accession>
<keyword evidence="3 7" id="KW-0808">Transferase</keyword>
<comment type="subcellular location">
    <subcellularLocation>
        <location evidence="7">Cell membrane</location>
        <topology evidence="7">Multi-pass membrane protein</topology>
    </subcellularLocation>
</comment>
<evidence type="ECO:0000256" key="8">
    <source>
        <dbReference type="SAM" id="MobiDB-lite"/>
    </source>
</evidence>
<keyword evidence="6 7" id="KW-0472">Membrane</keyword>
<dbReference type="PROSITE" id="PS01311">
    <property type="entry name" value="LGT"/>
    <property type="match status" value="1"/>
</dbReference>
<evidence type="ECO:0000313" key="9">
    <source>
        <dbReference type="EMBL" id="WAX56847.1"/>
    </source>
</evidence>
<dbReference type="PANTHER" id="PTHR30589">
    <property type="entry name" value="PROLIPOPROTEIN DIACYLGLYCERYL TRANSFERASE"/>
    <property type="match status" value="1"/>
</dbReference>
<feature type="binding site" evidence="7">
    <location>
        <position position="142"/>
    </location>
    <ligand>
        <name>a 1,2-diacyl-sn-glycero-3-phospho-(1'-sn-glycerol)</name>
        <dbReference type="ChEBI" id="CHEBI:64716"/>
    </ligand>
</feature>
<feature type="transmembrane region" description="Helical" evidence="7">
    <location>
        <begin position="94"/>
        <end position="114"/>
    </location>
</feature>
<evidence type="ECO:0000313" key="10">
    <source>
        <dbReference type="Proteomes" id="UP001164693"/>
    </source>
</evidence>
<evidence type="ECO:0000256" key="6">
    <source>
        <dbReference type="ARBA" id="ARBA00023136"/>
    </source>
</evidence>
<dbReference type="InterPro" id="IPR001640">
    <property type="entry name" value="Lgt"/>
</dbReference>
<keyword evidence="2 7" id="KW-1003">Cell membrane</keyword>
<dbReference type="RefSeq" id="WP_269443382.1">
    <property type="nucleotide sequence ID" value="NZ_CP097463.1"/>
</dbReference>
<protein>
    <recommendedName>
        <fullName evidence="7">Phosphatidylglycerol--prolipoprotein diacylglyceryl transferase</fullName>
        <ecNumber evidence="7">2.5.1.145</ecNumber>
    </recommendedName>
</protein>
<comment type="similarity">
    <text evidence="1 7">Belongs to the Lgt family.</text>
</comment>
<dbReference type="Proteomes" id="UP001164693">
    <property type="component" value="Chromosome"/>
</dbReference>
<feature type="transmembrane region" description="Helical" evidence="7">
    <location>
        <begin position="20"/>
        <end position="41"/>
    </location>
</feature>
<keyword evidence="10" id="KW-1185">Reference proteome</keyword>
<feature type="transmembrane region" description="Helical" evidence="7">
    <location>
        <begin position="249"/>
        <end position="270"/>
    </location>
</feature>
<evidence type="ECO:0000256" key="3">
    <source>
        <dbReference type="ARBA" id="ARBA00022679"/>
    </source>
</evidence>
<organism evidence="9 10">
    <name type="scientific">Jatrophihabitans cynanchi</name>
    <dbReference type="NCBI Taxonomy" id="2944128"/>
    <lineage>
        <taxon>Bacteria</taxon>
        <taxon>Bacillati</taxon>
        <taxon>Actinomycetota</taxon>
        <taxon>Actinomycetes</taxon>
        <taxon>Jatrophihabitantales</taxon>
        <taxon>Jatrophihabitantaceae</taxon>
        <taxon>Jatrophihabitans</taxon>
    </lineage>
</organism>
<feature type="transmembrane region" description="Helical" evidence="7">
    <location>
        <begin position="194"/>
        <end position="211"/>
    </location>
</feature>
<feature type="transmembrane region" description="Helical" evidence="7">
    <location>
        <begin position="121"/>
        <end position="141"/>
    </location>
</feature>
<evidence type="ECO:0000256" key="4">
    <source>
        <dbReference type="ARBA" id="ARBA00022692"/>
    </source>
</evidence>
<name>A0ABY7JWB1_9ACTN</name>
<comment type="catalytic activity">
    <reaction evidence="7">
        <text>L-cysteinyl-[prolipoprotein] + a 1,2-diacyl-sn-glycero-3-phospho-(1'-sn-glycerol) = an S-1,2-diacyl-sn-glyceryl-L-cysteinyl-[prolipoprotein] + sn-glycerol 1-phosphate + H(+)</text>
        <dbReference type="Rhea" id="RHEA:56712"/>
        <dbReference type="Rhea" id="RHEA-COMP:14679"/>
        <dbReference type="Rhea" id="RHEA-COMP:14680"/>
        <dbReference type="ChEBI" id="CHEBI:15378"/>
        <dbReference type="ChEBI" id="CHEBI:29950"/>
        <dbReference type="ChEBI" id="CHEBI:57685"/>
        <dbReference type="ChEBI" id="CHEBI:64716"/>
        <dbReference type="ChEBI" id="CHEBI:140658"/>
        <dbReference type="EC" id="2.5.1.145"/>
    </reaction>
</comment>
<dbReference type="HAMAP" id="MF_01147">
    <property type="entry name" value="Lgt"/>
    <property type="match status" value="1"/>
</dbReference>
<keyword evidence="5 7" id="KW-1133">Transmembrane helix</keyword>
<feature type="region of interest" description="Disordered" evidence="8">
    <location>
        <begin position="280"/>
        <end position="320"/>
    </location>
</feature>
<evidence type="ECO:0000256" key="7">
    <source>
        <dbReference type="HAMAP-Rule" id="MF_01147"/>
    </source>
</evidence>
<dbReference type="GO" id="GO:0008961">
    <property type="term" value="F:phosphatidylglycerol-prolipoprotein diacylglyceryl transferase activity"/>
    <property type="evidence" value="ECO:0007669"/>
    <property type="project" value="UniProtKB-EC"/>
</dbReference>
<reference evidence="9" key="1">
    <citation type="submission" date="2022-05" db="EMBL/GenBank/DDBJ databases">
        <title>Jatrophihabitans sp. SB3-54 whole genome sequence.</title>
        <authorList>
            <person name="Suh M.K."/>
            <person name="Eom M.K."/>
            <person name="Kim J.S."/>
            <person name="Kim H.S."/>
            <person name="Do H.E."/>
            <person name="Shin Y.K."/>
            <person name="Lee J.-S."/>
        </authorList>
    </citation>
    <scope>NUCLEOTIDE SEQUENCE</scope>
    <source>
        <strain evidence="9">SB3-54</strain>
    </source>
</reference>
<proteinExistence type="inferred from homology"/>
<dbReference type="NCBIfam" id="TIGR00544">
    <property type="entry name" value="lgt"/>
    <property type="match status" value="1"/>
</dbReference>